<name>A0A3B9IRJ9_9PROT</name>
<accession>A0A3B9IRJ9</accession>
<proteinExistence type="predicted"/>
<keyword evidence="1" id="KW-0472">Membrane</keyword>
<gene>
    <name evidence="2" type="ORF">DCK97_21190</name>
</gene>
<dbReference type="AlphaFoldDB" id="A0A3B9IRJ9"/>
<evidence type="ECO:0000313" key="2">
    <source>
        <dbReference type="EMBL" id="HAE49933.1"/>
    </source>
</evidence>
<protein>
    <recommendedName>
        <fullName evidence="4">Prepilin-type cleavage/methylation domain-containing protein</fullName>
    </recommendedName>
</protein>
<evidence type="ECO:0000256" key="1">
    <source>
        <dbReference type="SAM" id="Phobius"/>
    </source>
</evidence>
<feature type="transmembrane region" description="Helical" evidence="1">
    <location>
        <begin position="6"/>
        <end position="30"/>
    </location>
</feature>
<keyword evidence="1" id="KW-0812">Transmembrane</keyword>
<reference evidence="2 3" key="1">
    <citation type="journal article" date="2018" name="Nat. Biotechnol.">
        <title>A standardized bacterial taxonomy based on genome phylogeny substantially revises the tree of life.</title>
        <authorList>
            <person name="Parks D.H."/>
            <person name="Chuvochina M."/>
            <person name="Waite D.W."/>
            <person name="Rinke C."/>
            <person name="Skarshewski A."/>
            <person name="Chaumeil P.A."/>
            <person name="Hugenholtz P."/>
        </authorList>
    </citation>
    <scope>NUCLEOTIDE SEQUENCE [LARGE SCALE GENOMIC DNA]</scope>
    <source>
        <strain evidence="2">UBA8739</strain>
    </source>
</reference>
<evidence type="ECO:0008006" key="4">
    <source>
        <dbReference type="Google" id="ProtNLM"/>
    </source>
</evidence>
<comment type="caution">
    <text evidence="2">The sequence shown here is derived from an EMBL/GenBank/DDBJ whole genome shotgun (WGS) entry which is preliminary data.</text>
</comment>
<organism evidence="2 3">
    <name type="scientific">Tistrella mobilis</name>
    <dbReference type="NCBI Taxonomy" id="171437"/>
    <lineage>
        <taxon>Bacteria</taxon>
        <taxon>Pseudomonadati</taxon>
        <taxon>Pseudomonadota</taxon>
        <taxon>Alphaproteobacteria</taxon>
        <taxon>Geminicoccales</taxon>
        <taxon>Geminicoccaceae</taxon>
        <taxon>Tistrella</taxon>
    </lineage>
</organism>
<dbReference type="InterPro" id="IPR045584">
    <property type="entry name" value="Pilin-like"/>
</dbReference>
<dbReference type="Proteomes" id="UP000257706">
    <property type="component" value="Unassembled WGS sequence"/>
</dbReference>
<sequence length="226" mass="22844">MNTEDGFVLVEIAVAVFVLALLLGSLLPLLRAETVSARGAATDRRMTAVMAVLAAELARNGRLPCPAGGMDGVAETACSGAAIGRVPTASLGLPTAAVQDGWSQPFTYAVDARATQTADLTDWCGRADGFDALTLDGATPHHPVLLLVAHGPGGGAWLAGGGRAPGAASDAEIENADDDAIFATVPIVASGPDRFDDRILAYAEPAFTSMHDIHCPVAAVGSGQGG</sequence>
<evidence type="ECO:0000313" key="3">
    <source>
        <dbReference type="Proteomes" id="UP000257706"/>
    </source>
</evidence>
<dbReference type="EMBL" id="DMAI01000348">
    <property type="protein sequence ID" value="HAE49933.1"/>
    <property type="molecule type" value="Genomic_DNA"/>
</dbReference>
<keyword evidence="1" id="KW-1133">Transmembrane helix</keyword>
<dbReference type="SUPFAM" id="SSF54523">
    <property type="entry name" value="Pili subunits"/>
    <property type="match status" value="1"/>
</dbReference>